<feature type="domain" description="YEATS" evidence="5">
    <location>
        <begin position="4"/>
        <end position="227"/>
    </location>
</feature>
<gene>
    <name evidence="3 6" type="primary">YAF9</name>
    <name evidence="6" type="ORF">MOBT1_002442</name>
</gene>
<evidence type="ECO:0000256" key="3">
    <source>
        <dbReference type="RuleBase" id="RU367117"/>
    </source>
</evidence>
<keyword evidence="3" id="KW-0234">DNA repair</keyword>
<dbReference type="PROSITE" id="PS51037">
    <property type="entry name" value="YEATS"/>
    <property type="match status" value="1"/>
</dbReference>
<organism evidence="6 7">
    <name type="scientific">Malassezia obtusa</name>
    <dbReference type="NCBI Taxonomy" id="76774"/>
    <lineage>
        <taxon>Eukaryota</taxon>
        <taxon>Fungi</taxon>
        <taxon>Dikarya</taxon>
        <taxon>Basidiomycota</taxon>
        <taxon>Ustilaginomycotina</taxon>
        <taxon>Malasseziomycetes</taxon>
        <taxon>Malasseziales</taxon>
        <taxon>Malasseziaceae</taxon>
        <taxon>Malassezia</taxon>
    </lineage>
</organism>
<name>A0AAF0E602_9BASI</name>
<protein>
    <recommendedName>
        <fullName evidence="3">Protein AF-9 homolog</fullName>
    </recommendedName>
</protein>
<proteinExistence type="inferred from homology"/>
<dbReference type="PANTHER" id="PTHR23195">
    <property type="entry name" value="YEATS DOMAIN"/>
    <property type="match status" value="1"/>
</dbReference>
<keyword evidence="7" id="KW-1185">Reference proteome</keyword>
<reference evidence="6" key="1">
    <citation type="submission" date="2023-03" db="EMBL/GenBank/DDBJ databases">
        <title>Mating type loci evolution in Malassezia.</title>
        <authorList>
            <person name="Coelho M.A."/>
        </authorList>
    </citation>
    <scope>NUCLEOTIDE SEQUENCE</scope>
    <source>
        <strain evidence="6">CBS 7876</strain>
    </source>
</reference>
<feature type="compositionally biased region" description="Pro residues" evidence="4">
    <location>
        <begin position="193"/>
        <end position="202"/>
    </location>
</feature>
<feature type="compositionally biased region" description="Low complexity" evidence="4">
    <location>
        <begin position="180"/>
        <end position="192"/>
    </location>
</feature>
<evidence type="ECO:0000256" key="1">
    <source>
        <dbReference type="ARBA" id="ARBA00023242"/>
    </source>
</evidence>
<comment type="subunit">
    <text evidence="3">Component of the SWR1 chromatin-remodeling complex and of the NuA4 histone acetyltransferase complex.</text>
</comment>
<keyword evidence="1 2" id="KW-0539">Nucleus</keyword>
<dbReference type="Gene3D" id="2.60.40.1970">
    <property type="entry name" value="YEATS domain"/>
    <property type="match status" value="1"/>
</dbReference>
<dbReference type="AlphaFoldDB" id="A0AAF0E602"/>
<keyword evidence="3" id="KW-0805">Transcription regulation</keyword>
<evidence type="ECO:0000256" key="2">
    <source>
        <dbReference type="PROSITE-ProRule" id="PRU00376"/>
    </source>
</evidence>
<comment type="function">
    <text evidence="3">Component of the SWR1 complex which mediates the ATP-dependent exchange of histone H2A for an H2A variant leading to transcriptional regulation of selected genes by chromatin remodeling. Component of the NuA4 histone acetyltransferase complex which is involved in transcriptional activation of selected genes principally by acetylation of nucleosomal histones H4 and H2A. The NuA4 complex is also involved in DNA repair. Yaf9 may also be required for viability in conditions in which the structural integrity of the spindle is compromised.</text>
</comment>
<dbReference type="GO" id="GO:0005737">
    <property type="term" value="C:cytoplasm"/>
    <property type="evidence" value="ECO:0007669"/>
    <property type="project" value="UniProtKB-SubCell"/>
</dbReference>
<dbReference type="GO" id="GO:0006281">
    <property type="term" value="P:DNA repair"/>
    <property type="evidence" value="ECO:0007669"/>
    <property type="project" value="UniProtKB-UniRule"/>
</dbReference>
<evidence type="ECO:0000313" key="6">
    <source>
        <dbReference type="EMBL" id="WFD03748.1"/>
    </source>
</evidence>
<dbReference type="GO" id="GO:0000812">
    <property type="term" value="C:Swr1 complex"/>
    <property type="evidence" value="ECO:0007669"/>
    <property type="project" value="UniProtKB-UniRule"/>
</dbReference>
<accession>A0AAF0E602</accession>
<dbReference type="InterPro" id="IPR055129">
    <property type="entry name" value="YEATS_dom"/>
</dbReference>
<dbReference type="GO" id="GO:0006325">
    <property type="term" value="P:chromatin organization"/>
    <property type="evidence" value="ECO:0007669"/>
    <property type="project" value="UniProtKB-KW"/>
</dbReference>
<feature type="compositionally biased region" description="Low complexity" evidence="4">
    <location>
        <begin position="161"/>
        <end position="174"/>
    </location>
</feature>
<keyword evidence="3" id="KW-0175">Coiled coil</keyword>
<feature type="region of interest" description="Disordered" evidence="4">
    <location>
        <begin position="161"/>
        <end position="203"/>
    </location>
</feature>
<keyword evidence="3" id="KW-0227">DNA damage</keyword>
<comment type="subcellular location">
    <subcellularLocation>
        <location evidence="3">Nucleus</location>
    </subcellularLocation>
    <subcellularLocation>
        <location evidence="3">Cytoplasm</location>
    </subcellularLocation>
</comment>
<evidence type="ECO:0000259" key="5">
    <source>
        <dbReference type="PROSITE" id="PS51037"/>
    </source>
</evidence>
<dbReference type="CDD" id="cd16908">
    <property type="entry name" value="YEATS_Yaf9_like"/>
    <property type="match status" value="1"/>
</dbReference>
<keyword evidence="3" id="KW-0804">Transcription</keyword>
<dbReference type="Proteomes" id="UP001214603">
    <property type="component" value="Chromosome 5"/>
</dbReference>
<dbReference type="Pfam" id="PF03366">
    <property type="entry name" value="YEATS"/>
    <property type="match status" value="1"/>
</dbReference>
<keyword evidence="3" id="KW-0156">Chromatin regulator</keyword>
<dbReference type="InterPro" id="IPR005033">
    <property type="entry name" value="YEATS"/>
</dbReference>
<keyword evidence="3" id="KW-0010">Activator</keyword>
<dbReference type="GO" id="GO:0006355">
    <property type="term" value="P:regulation of DNA-templated transcription"/>
    <property type="evidence" value="ECO:0007669"/>
    <property type="project" value="InterPro"/>
</dbReference>
<evidence type="ECO:0000256" key="4">
    <source>
        <dbReference type="SAM" id="MobiDB-lite"/>
    </source>
</evidence>
<comment type="domain">
    <text evidence="3">The coiled-coil domain is required for assembly into the NuA4 complex.</text>
</comment>
<sequence length="333" mass="35540">MAKRMRGLAISRPILIGSTATPLTPTERLSAPPDHTHRWTVAVRSAATAPLAAFAADRGSDDASAAIGTRLRDAEVDLHKAVGGRDDLAYFIKRVQFRLHDTYAQPTRNVDRAPFSVTETGWGEFEIQIKIFFVPEAGEKPLTVLHHLKLHPWPSAPVGAPAGASAGAPAGAPTAPAPDAPDAAAAAAAAASAPPPPPPPPAVHSWQYEEIVFPEPLEPFYELLVAHPPTPWPATSAQAFVDAAEYDAYRRARDAGTPALPPHPVHTPTGHIFDALSLEAQRAEADRIDLARANAVHQLDRDRAQLIHTEKLLRETRARLAALEPHGAPPPAA</sequence>
<dbReference type="EMBL" id="CP119938">
    <property type="protein sequence ID" value="WFD03748.1"/>
    <property type="molecule type" value="Genomic_DNA"/>
</dbReference>
<evidence type="ECO:0000313" key="7">
    <source>
        <dbReference type="Proteomes" id="UP001214603"/>
    </source>
</evidence>
<comment type="similarity">
    <text evidence="3">Belongs to the YAF9 family.</text>
</comment>
<keyword evidence="3" id="KW-0963">Cytoplasm</keyword>
<dbReference type="InterPro" id="IPR038704">
    <property type="entry name" value="YEAST_sf"/>
</dbReference>